<evidence type="ECO:0000256" key="5">
    <source>
        <dbReference type="ARBA" id="ARBA00022741"/>
    </source>
</evidence>
<feature type="compositionally biased region" description="Acidic residues" evidence="11">
    <location>
        <begin position="55"/>
        <end position="67"/>
    </location>
</feature>
<dbReference type="GO" id="GO:0005634">
    <property type="term" value="C:nucleus"/>
    <property type="evidence" value="ECO:0007669"/>
    <property type="project" value="UniProtKB-SubCell"/>
</dbReference>
<dbReference type="InterPro" id="IPR003959">
    <property type="entry name" value="ATPase_AAA_core"/>
</dbReference>
<dbReference type="GO" id="GO:0006337">
    <property type="term" value="P:nucleosome disassembly"/>
    <property type="evidence" value="ECO:0007669"/>
    <property type="project" value="TreeGrafter"/>
</dbReference>
<feature type="domain" description="Bromo" evidence="12">
    <location>
        <begin position="964"/>
        <end position="1006"/>
    </location>
</feature>
<evidence type="ECO:0000256" key="1">
    <source>
        <dbReference type="ARBA" id="ARBA00004123"/>
    </source>
</evidence>
<dbReference type="InterPro" id="IPR003960">
    <property type="entry name" value="ATPase_AAA_CS"/>
</dbReference>
<dbReference type="InterPro" id="IPR027417">
    <property type="entry name" value="P-loop_NTPase"/>
</dbReference>
<dbReference type="PROSITE" id="PS00674">
    <property type="entry name" value="AAA"/>
    <property type="match status" value="1"/>
</dbReference>
<dbReference type="InterPro" id="IPR041569">
    <property type="entry name" value="AAA_lid_3"/>
</dbReference>
<dbReference type="FunFam" id="3.40.50.300:FF:000061">
    <property type="entry name" value="ATPase family, AAA domain-containing 2"/>
    <property type="match status" value="1"/>
</dbReference>
<evidence type="ECO:0000256" key="2">
    <source>
        <dbReference type="ARBA" id="ARBA00004286"/>
    </source>
</evidence>
<feature type="compositionally biased region" description="Acidic residues" evidence="11">
    <location>
        <begin position="33"/>
        <end position="48"/>
    </location>
</feature>
<evidence type="ECO:0000256" key="4">
    <source>
        <dbReference type="ARBA" id="ARBA00022454"/>
    </source>
</evidence>
<feature type="compositionally biased region" description="Basic and acidic residues" evidence="11">
    <location>
        <begin position="123"/>
        <end position="138"/>
    </location>
</feature>
<dbReference type="GO" id="GO:0000785">
    <property type="term" value="C:chromatin"/>
    <property type="evidence" value="ECO:0007669"/>
    <property type="project" value="UniProtKB-ARBA"/>
</dbReference>
<evidence type="ECO:0000256" key="9">
    <source>
        <dbReference type="ARBA" id="ARBA00023242"/>
    </source>
</evidence>
<dbReference type="SUPFAM" id="SSF52540">
    <property type="entry name" value="P-loop containing nucleoside triphosphate hydrolases"/>
    <property type="match status" value="2"/>
</dbReference>
<dbReference type="GO" id="GO:0006334">
    <property type="term" value="P:nucleosome assembly"/>
    <property type="evidence" value="ECO:0007669"/>
    <property type="project" value="TreeGrafter"/>
</dbReference>
<dbReference type="Proteomes" id="UP000038830">
    <property type="component" value="Unassembled WGS sequence"/>
</dbReference>
<evidence type="ECO:0000256" key="6">
    <source>
        <dbReference type="ARBA" id="ARBA00022801"/>
    </source>
</evidence>
<dbReference type="SUPFAM" id="SSF47370">
    <property type="entry name" value="Bromodomain"/>
    <property type="match status" value="1"/>
</dbReference>
<dbReference type="FunFam" id="1.10.8.60:FF:000016">
    <property type="entry name" value="ATPase family AAA domain-containing protein 2B"/>
    <property type="match status" value="1"/>
</dbReference>
<feature type="compositionally biased region" description="Acidic residues" evidence="11">
    <location>
        <begin position="95"/>
        <end position="120"/>
    </location>
</feature>
<evidence type="ECO:0000313" key="13">
    <source>
        <dbReference type="EMBL" id="CEP21122.1"/>
    </source>
</evidence>
<dbReference type="InterPro" id="IPR045199">
    <property type="entry name" value="ATAD2-like"/>
</dbReference>
<evidence type="ECO:0000256" key="7">
    <source>
        <dbReference type="ARBA" id="ARBA00022840"/>
    </source>
</evidence>
<dbReference type="PANTHER" id="PTHR23069">
    <property type="entry name" value="AAA DOMAIN-CONTAINING"/>
    <property type="match status" value="1"/>
</dbReference>
<evidence type="ECO:0000256" key="10">
    <source>
        <dbReference type="PROSITE-ProRule" id="PRU00035"/>
    </source>
</evidence>
<name>A0A0H5C108_CYBJN</name>
<protein>
    <submittedName>
        <fullName evidence="13">YTA7 protein</fullName>
    </submittedName>
</protein>
<feature type="compositionally biased region" description="Basic and acidic residues" evidence="11">
    <location>
        <begin position="1074"/>
        <end position="1087"/>
    </location>
</feature>
<keyword evidence="5" id="KW-0547">Nucleotide-binding</keyword>
<dbReference type="EMBL" id="CDQK01000001">
    <property type="protein sequence ID" value="CEP21122.1"/>
    <property type="molecule type" value="Genomic_DNA"/>
</dbReference>
<feature type="compositionally biased region" description="Acidic residues" evidence="11">
    <location>
        <begin position="139"/>
        <end position="151"/>
    </location>
</feature>
<keyword evidence="9" id="KW-0539">Nucleus</keyword>
<evidence type="ECO:0000313" key="14">
    <source>
        <dbReference type="Proteomes" id="UP000038830"/>
    </source>
</evidence>
<evidence type="ECO:0000256" key="3">
    <source>
        <dbReference type="ARBA" id="ARBA00006914"/>
    </source>
</evidence>
<dbReference type="PANTHER" id="PTHR23069:SF0">
    <property type="entry name" value="TAT-BINDING HOMOLOG 7"/>
    <property type="match status" value="1"/>
</dbReference>
<dbReference type="GO" id="GO:0003682">
    <property type="term" value="F:chromatin binding"/>
    <property type="evidence" value="ECO:0007669"/>
    <property type="project" value="TreeGrafter"/>
</dbReference>
<dbReference type="Gene3D" id="1.10.8.60">
    <property type="match status" value="1"/>
</dbReference>
<accession>A0A0H5C108</accession>
<keyword evidence="7" id="KW-0067">ATP-binding</keyword>
<keyword evidence="4" id="KW-0158">Chromosome</keyword>
<feature type="compositionally biased region" description="Basic residues" evidence="11">
    <location>
        <begin position="156"/>
        <end position="168"/>
    </location>
</feature>
<evidence type="ECO:0000256" key="8">
    <source>
        <dbReference type="ARBA" id="ARBA00023117"/>
    </source>
</evidence>
<dbReference type="InterPro" id="IPR001487">
    <property type="entry name" value="Bromodomain"/>
</dbReference>
<reference evidence="14" key="1">
    <citation type="journal article" date="2015" name="J. Biotechnol.">
        <title>The structure of the Cyberlindnera jadinii genome and its relation to Candida utilis analyzed by the occurrence of single nucleotide polymorphisms.</title>
        <authorList>
            <person name="Rupp O."/>
            <person name="Brinkrolf K."/>
            <person name="Buerth C."/>
            <person name="Kunigo M."/>
            <person name="Schneider J."/>
            <person name="Jaenicke S."/>
            <person name="Goesmann A."/>
            <person name="Puehler A."/>
            <person name="Jaeger K.-E."/>
            <person name="Ernst J.F."/>
        </authorList>
    </citation>
    <scope>NUCLEOTIDE SEQUENCE [LARGE SCALE GENOMIC DNA]</scope>
    <source>
        <strain evidence="14">ATCC 18201 / CBS 1600 / BCRC 20928 / JCM 3617 / NBRC 0987 / NRRL Y-1542</strain>
    </source>
</reference>
<dbReference type="CDD" id="cd05491">
    <property type="entry name" value="Bromo_TBP7_like"/>
    <property type="match status" value="1"/>
</dbReference>
<dbReference type="CDD" id="cd19517">
    <property type="entry name" value="RecA-like_Yta7-like"/>
    <property type="match status" value="1"/>
</dbReference>
<dbReference type="InterPro" id="IPR036427">
    <property type="entry name" value="Bromodomain-like_sf"/>
</dbReference>
<dbReference type="InterPro" id="IPR003593">
    <property type="entry name" value="AAA+_ATPase"/>
</dbReference>
<dbReference type="GO" id="GO:0045815">
    <property type="term" value="P:transcription initiation-coupled chromatin remodeling"/>
    <property type="evidence" value="ECO:0007669"/>
    <property type="project" value="TreeGrafter"/>
</dbReference>
<feature type="region of interest" description="Disordered" evidence="11">
    <location>
        <begin position="1"/>
        <end position="227"/>
    </location>
</feature>
<keyword evidence="8 10" id="KW-0103">Bromodomain</keyword>
<dbReference type="GO" id="GO:0005524">
    <property type="term" value="F:ATP binding"/>
    <property type="evidence" value="ECO:0007669"/>
    <property type="project" value="UniProtKB-KW"/>
</dbReference>
<feature type="compositionally biased region" description="Basic and acidic residues" evidence="11">
    <location>
        <begin position="1113"/>
        <end position="1127"/>
    </location>
</feature>
<comment type="similarity">
    <text evidence="3">Belongs to the AAA ATPase family.</text>
</comment>
<dbReference type="Gene3D" id="3.40.50.300">
    <property type="entry name" value="P-loop containing nucleotide triphosphate hydrolases"/>
    <property type="match status" value="2"/>
</dbReference>
<proteinExistence type="inferred from homology"/>
<evidence type="ECO:0000256" key="11">
    <source>
        <dbReference type="SAM" id="MobiDB-lite"/>
    </source>
</evidence>
<feature type="compositionally biased region" description="Basic residues" evidence="11">
    <location>
        <begin position="175"/>
        <end position="186"/>
    </location>
</feature>
<dbReference type="PROSITE" id="PS50014">
    <property type="entry name" value="BROMODOMAIN_2"/>
    <property type="match status" value="1"/>
</dbReference>
<evidence type="ECO:0000259" key="12">
    <source>
        <dbReference type="PROSITE" id="PS50014"/>
    </source>
</evidence>
<dbReference type="FunFam" id="3.40.50.300:FF:001218">
    <property type="entry name" value="AAA family ATPase, putative"/>
    <property type="match status" value="1"/>
</dbReference>
<feature type="region of interest" description="Disordered" evidence="11">
    <location>
        <begin position="1074"/>
        <end position="1150"/>
    </location>
</feature>
<dbReference type="AlphaFoldDB" id="A0A0H5C108"/>
<sequence length="1246" mass="140124">MGRRSSAFSDEDDVVVRSKRKRQKVNYAAVENNYDDLDDDLDEQEFQEESAAPAEEPEETALDEDDALIPTQEPVSAEEAPSQRSSKSHKKKYDDDDESFNEDEEEDSEEQLDDESDEYASDFAKEERRRQERQFISRDDDDEIDDDEENDYVPGRSHRKTKRPRGRPRGSGGRSVKRNKRGRPRLTRSSDYDLQDEAFNGDEGHENADNTLEQEIADLKDSDVELTPQPRSLRQRTKEVNYQIPPPLTENLEGLPEIVQQPSPSRRRGNNGAMSIRRLFPTGGPFGGGDVTSIFGKNYGGLSNTPGNLLAGGADSDSSDDEIVPVNGAHRPSVVTATPIGKTKKKDIADTDPLGVDMNVDFSSIGGLDNYINQLKEMVALPLLYPEVYQRFGITPPRGVLFHGPPGTGKTLMARALAASCSTQGKKITFFMRKGADCLSKWVGEAERQLRLLFEEAKKQQPSIIFFDEIDGLAPVRSSKQEQIHASIVSTLLALMDGMDNRGQVIVIGATNRPDAVDPALRRPGRFDREFYFPLPDIKAREEILQIHTKKWDPPLPTKFVEKVAQLTKGYGGADLRALCTEAALNSIQRRYPQIYQSNDKLKIDPSSIHVAAKDFMKALDKIIPSSARSTASGSAPLPEHLTSLLEESLEGITAKLDKLVPRMKKLTALEEAQLVDPTENDEDGGFAKMELVKRLEASRVHRPRLLITGEAGNGQQYLGAAVLNHLEGFNVQSLDLGSLFNDSTRTTENAIIQSFVEAKRHKPSIIFIPNIDIWYHTVPESAKSTLSGLLRSVSSNERILLLGVSDTPYEELDNGLKVLFGVSDANFVKLSSPDETQRLNFFETFISAIAMKPNEFLDSRQKKPLEVLEKIELAQDPEAEEENLKAFEKHDMKLKNTLKIKLSGLMDLFKNRYRKFKKPPIDDFHLIHLFEDAPAIVTSVPPLYTKEGDMIVEVSTGRKFFNMDLDIIEERLWNGFYSEPKQFLKDIEMIYLDSVTLNDRERLIKASEMYANAQVGVEEISLPEFVEQCKALRKRELKRIKEHEKKVMAEIALVPIAEVVEDSETNKDVEFTDISKSEEEHGEVVDQNKNSPGEEILETKGDNNESPARVSLTDKDHFDSIEKVDEPVTPEPALEPVGSAEPTSREQQPHRVLISQLVEPSKEIPLAVALPITEPDVPFVIDTARLKRLESRLVTITEGCTVELLEQINAQLMDIVWERRGEWDRTSMLDAIEQEINVICEEFNK</sequence>
<gene>
    <name evidence="13" type="primary">YTA7</name>
    <name evidence="13" type="ORF">BN1211_1146</name>
</gene>
<dbReference type="GO" id="GO:0140674">
    <property type="term" value="F:ATP-dependent histone chaperone activity"/>
    <property type="evidence" value="ECO:0007669"/>
    <property type="project" value="UniProtKB-ARBA"/>
</dbReference>
<dbReference type="Pfam" id="PF17862">
    <property type="entry name" value="AAA_lid_3"/>
    <property type="match status" value="1"/>
</dbReference>
<dbReference type="Pfam" id="PF00004">
    <property type="entry name" value="AAA"/>
    <property type="match status" value="2"/>
</dbReference>
<dbReference type="GO" id="GO:0016887">
    <property type="term" value="F:ATP hydrolysis activity"/>
    <property type="evidence" value="ECO:0007669"/>
    <property type="project" value="InterPro"/>
</dbReference>
<dbReference type="GO" id="GO:0042393">
    <property type="term" value="F:histone binding"/>
    <property type="evidence" value="ECO:0007669"/>
    <property type="project" value="UniProtKB-ARBA"/>
</dbReference>
<keyword evidence="6" id="KW-0378">Hydrolase</keyword>
<comment type="subcellular location">
    <subcellularLocation>
        <location evidence="2">Chromosome</location>
    </subcellularLocation>
    <subcellularLocation>
        <location evidence="1">Nucleus</location>
    </subcellularLocation>
</comment>
<dbReference type="SMART" id="SM00382">
    <property type="entry name" value="AAA"/>
    <property type="match status" value="1"/>
</dbReference>
<organism evidence="13 14">
    <name type="scientific">Cyberlindnera jadinii (strain ATCC 18201 / CBS 1600 / BCRC 20928 / JCM 3617 / NBRC 0987 / NRRL Y-1542)</name>
    <name type="common">Torula yeast</name>
    <name type="synonym">Candida utilis</name>
    <dbReference type="NCBI Taxonomy" id="983966"/>
    <lineage>
        <taxon>Eukaryota</taxon>
        <taxon>Fungi</taxon>
        <taxon>Dikarya</taxon>
        <taxon>Ascomycota</taxon>
        <taxon>Saccharomycotina</taxon>
        <taxon>Saccharomycetes</taxon>
        <taxon>Phaffomycetales</taxon>
        <taxon>Phaffomycetaceae</taxon>
        <taxon>Cyberlindnera</taxon>
    </lineage>
</organism>